<gene>
    <name evidence="1" type="ORF">BLX24_14995</name>
</gene>
<name>A0A1S2VHT2_9BACT</name>
<accession>A0A1S2VHT2</accession>
<comment type="caution">
    <text evidence="1">The sequence shown here is derived from an EMBL/GenBank/DDBJ whole genome shotgun (WGS) entry which is preliminary data.</text>
</comment>
<keyword evidence="2" id="KW-1185">Reference proteome</keyword>
<organism evidence="1 2">
    <name type="scientific">Arsenicibacter rosenii</name>
    <dbReference type="NCBI Taxonomy" id="1750698"/>
    <lineage>
        <taxon>Bacteria</taxon>
        <taxon>Pseudomonadati</taxon>
        <taxon>Bacteroidota</taxon>
        <taxon>Cytophagia</taxon>
        <taxon>Cytophagales</taxon>
        <taxon>Spirosomataceae</taxon>
        <taxon>Arsenicibacter</taxon>
    </lineage>
</organism>
<dbReference type="EMBL" id="MORL01000007">
    <property type="protein sequence ID" value="OIN58302.1"/>
    <property type="molecule type" value="Genomic_DNA"/>
</dbReference>
<proteinExistence type="predicted"/>
<dbReference type="AlphaFoldDB" id="A0A1S2VHT2"/>
<protein>
    <submittedName>
        <fullName evidence="1">Uncharacterized protein</fullName>
    </submittedName>
</protein>
<reference evidence="1 2" key="1">
    <citation type="submission" date="2016-10" db="EMBL/GenBank/DDBJ databases">
        <title>Arsenicibacter rosenii gen. nov., sp. nov., an efficient arsenic-methylating bacterium isolated from an arsenic-contaminated paddy soil.</title>
        <authorList>
            <person name="Huang K."/>
        </authorList>
    </citation>
    <scope>NUCLEOTIDE SEQUENCE [LARGE SCALE GENOMIC DNA]</scope>
    <source>
        <strain evidence="1 2">SM-1</strain>
    </source>
</reference>
<evidence type="ECO:0000313" key="1">
    <source>
        <dbReference type="EMBL" id="OIN58302.1"/>
    </source>
</evidence>
<sequence length="101" mass="10921">MHVYSGDPCGRPVKLFIGAYARIYVSGIHPQSLNPYGRPHVVAHCLMMAHFLKLVPTLGMGDHVGSPVRVWVDAHCLKLVPTLGMGDHVVARTGLGDAHCL</sequence>
<dbReference type="Proteomes" id="UP000181790">
    <property type="component" value="Unassembled WGS sequence"/>
</dbReference>
<evidence type="ECO:0000313" key="2">
    <source>
        <dbReference type="Proteomes" id="UP000181790"/>
    </source>
</evidence>